<feature type="domain" description="Guanylate cyclase" evidence="2">
    <location>
        <begin position="503"/>
        <end position="641"/>
    </location>
</feature>
<dbReference type="KEGG" id="cprv:CYPRO_2562"/>
<keyword evidence="1" id="KW-1133">Transmembrane helix</keyword>
<dbReference type="GO" id="GO:0004016">
    <property type="term" value="F:adenylate cyclase activity"/>
    <property type="evidence" value="ECO:0007669"/>
    <property type="project" value="UniProtKB-ARBA"/>
</dbReference>
<keyword evidence="4" id="KW-1185">Reference proteome</keyword>
<dbReference type="CDD" id="cd07302">
    <property type="entry name" value="CHD"/>
    <property type="match status" value="1"/>
</dbReference>
<protein>
    <submittedName>
        <fullName evidence="3">Adenylate cyclase</fullName>
    </submittedName>
</protein>
<dbReference type="Pfam" id="PF05226">
    <property type="entry name" value="CHASE2"/>
    <property type="match status" value="1"/>
</dbReference>
<proteinExistence type="predicted"/>
<keyword evidence="1" id="KW-0472">Membrane</keyword>
<feature type="transmembrane region" description="Helical" evidence="1">
    <location>
        <begin position="412"/>
        <end position="432"/>
    </location>
</feature>
<dbReference type="SMART" id="SM01080">
    <property type="entry name" value="CHASE2"/>
    <property type="match status" value="1"/>
</dbReference>
<dbReference type="InterPro" id="IPR007890">
    <property type="entry name" value="CHASE2"/>
</dbReference>
<dbReference type="Pfam" id="PF00211">
    <property type="entry name" value="Guanylate_cyc"/>
    <property type="match status" value="1"/>
</dbReference>
<dbReference type="InterPro" id="IPR050697">
    <property type="entry name" value="Adenylyl/Guanylyl_Cyclase_3/4"/>
</dbReference>
<dbReference type="PROSITE" id="PS50125">
    <property type="entry name" value="GUANYLATE_CYCLASE_2"/>
    <property type="match status" value="1"/>
</dbReference>
<dbReference type="InterPro" id="IPR029787">
    <property type="entry name" value="Nucleotide_cyclase"/>
</dbReference>
<feature type="transmembrane region" description="Helical" evidence="1">
    <location>
        <begin position="438"/>
        <end position="458"/>
    </location>
</feature>
<evidence type="ECO:0000259" key="2">
    <source>
        <dbReference type="PROSITE" id="PS50125"/>
    </source>
</evidence>
<gene>
    <name evidence="3" type="ORF">CYPRO_2562</name>
</gene>
<dbReference type="GO" id="GO:0006171">
    <property type="term" value="P:cAMP biosynthetic process"/>
    <property type="evidence" value="ECO:0007669"/>
    <property type="project" value="TreeGrafter"/>
</dbReference>
<dbReference type="InterPro" id="IPR001054">
    <property type="entry name" value="A/G_cyclase"/>
</dbReference>
<dbReference type="SUPFAM" id="SSF55073">
    <property type="entry name" value="Nucleotide cyclase"/>
    <property type="match status" value="1"/>
</dbReference>
<dbReference type="RefSeq" id="WP_114984960.1">
    <property type="nucleotide sequence ID" value="NZ_CP027806.1"/>
</dbReference>
<sequence length="770" mass="85739">MKFYKANFNMQLPAGKPGWKLLSFVIICVLSLLITQAFSWVNQNLTRSPLTAIDLAIDDLALQIRTLTYQDKRVSPNDFVIIDIDDFSISQLGRVQLWPRKFDAQVIRNISSGKPRVILLDALYTETDALPEAYVGLLTERGFEQANSIVAAMSTDVYLTEAIREAGNVILGMFDTSADFLEGDSFNAELATQLLPRIYGSRQFSGGYYQRSVPVLPATDFAHNAKAMGLLKVNPDPDGTVRLYTLLQQSPFLDGETTASQVRLLPSFILPAALSYLGLTDADVEAQHGLIRLGNVMRIPVNQRAEFSLNWLGSGEGFRYISFYNVWSGQVPLSFFEDKIVFVGSSAAGLEDLKNTPVNQVMPGVEVHATALYNLLNESWLVRLDDSHQLWLKGLLVFFCSALFLLIPQWQALIAVLILISLQFFGYVLLIVPELKVLFPLSGVVILTISSFTLSLVYRNATEGREKRQLKLAFSSYVSPQIVEELIETGRDPQLGGSEREISAFFSDIESFSRISEKLNAPQLVELMNEYLDAMTSIITEERGTLDKYIGDAIVAFFGAPITVEDHALRSCVSACRIMEAETALREKWTETKADWPQEIFRLKSRVGINSGLAVTGNMGSSKRFNYTMMGDTVNLAARCESAAKQYGIQAIVTESTRDQALKAGADCSFRKLDRVTVVGRTKAVELYELVGFRDKLSDQQQRCIAAYENGFEAYLKQEWTTATAYFTEALSLETNTAHNPSAVMISRCEALRVQPPDDGWNGVFNLKSK</sequence>
<accession>A0A345UMV2</accession>
<organism evidence="3 4">
    <name type="scientific">Cyclonatronum proteinivorum</name>
    <dbReference type="NCBI Taxonomy" id="1457365"/>
    <lineage>
        <taxon>Bacteria</taxon>
        <taxon>Pseudomonadati</taxon>
        <taxon>Balneolota</taxon>
        <taxon>Balneolia</taxon>
        <taxon>Balneolales</taxon>
        <taxon>Cyclonatronaceae</taxon>
        <taxon>Cyclonatronum</taxon>
    </lineage>
</organism>
<dbReference type="PANTHER" id="PTHR43081:SF1">
    <property type="entry name" value="ADENYLATE CYCLASE, TERMINAL-DIFFERENTIATION SPECIFIC"/>
    <property type="match status" value="1"/>
</dbReference>
<dbReference type="OrthoDB" id="1522078at2"/>
<reference evidence="3 4" key="1">
    <citation type="submission" date="2018-03" db="EMBL/GenBank/DDBJ databases">
        <title>Phenotypic and genomic properties of Cyclonatronum proteinivorum gen. nov., sp. nov., a haloalkaliphilic bacteroidete from soda lakes possessing Na+-translocating rhodopsin.</title>
        <authorList>
            <person name="Toshchakov S.V."/>
            <person name="Korzhenkov A."/>
            <person name="Samarov N.I."/>
            <person name="Kublanov I.V."/>
            <person name="Muntyan M.S."/>
            <person name="Sorokin D.Y."/>
        </authorList>
    </citation>
    <scope>NUCLEOTIDE SEQUENCE [LARGE SCALE GENOMIC DNA]</scope>
    <source>
        <strain evidence="3 4">Omega</strain>
    </source>
</reference>
<evidence type="ECO:0000313" key="3">
    <source>
        <dbReference type="EMBL" id="AXJ01804.1"/>
    </source>
</evidence>
<dbReference type="GO" id="GO:0035556">
    <property type="term" value="P:intracellular signal transduction"/>
    <property type="evidence" value="ECO:0007669"/>
    <property type="project" value="InterPro"/>
</dbReference>
<evidence type="ECO:0000256" key="1">
    <source>
        <dbReference type="SAM" id="Phobius"/>
    </source>
</evidence>
<dbReference type="EMBL" id="CP027806">
    <property type="protein sequence ID" value="AXJ01804.1"/>
    <property type="molecule type" value="Genomic_DNA"/>
</dbReference>
<dbReference type="PANTHER" id="PTHR43081">
    <property type="entry name" value="ADENYLATE CYCLASE, TERMINAL-DIFFERENTIATION SPECIFIC-RELATED"/>
    <property type="match status" value="1"/>
</dbReference>
<keyword evidence="1" id="KW-0812">Transmembrane</keyword>
<dbReference type="AlphaFoldDB" id="A0A345UMV2"/>
<dbReference type="Gene3D" id="3.30.70.1230">
    <property type="entry name" value="Nucleotide cyclase"/>
    <property type="match status" value="1"/>
</dbReference>
<evidence type="ECO:0000313" key="4">
    <source>
        <dbReference type="Proteomes" id="UP000254808"/>
    </source>
</evidence>
<dbReference type="Proteomes" id="UP000254808">
    <property type="component" value="Chromosome"/>
</dbReference>
<dbReference type="SMART" id="SM00044">
    <property type="entry name" value="CYCc"/>
    <property type="match status" value="1"/>
</dbReference>
<name>A0A345UMV2_9BACT</name>